<dbReference type="InterPro" id="IPR004330">
    <property type="entry name" value="FAR1_DNA_bnd_dom"/>
</dbReference>
<reference evidence="9" key="1">
    <citation type="submission" date="2016-04" db="EMBL/GenBank/DDBJ databases">
        <title>Cephalotus genome sequencing.</title>
        <authorList>
            <person name="Fukushima K."/>
            <person name="Hasebe M."/>
            <person name="Fang X."/>
        </authorList>
    </citation>
    <scope>NUCLEOTIDE SEQUENCE [LARGE SCALE GENOMIC DNA]</scope>
    <source>
        <strain evidence="9">cv. St1</strain>
    </source>
</reference>
<dbReference type="EMBL" id="BDDD01001009">
    <property type="protein sequence ID" value="GAV72490.1"/>
    <property type="molecule type" value="Genomic_DNA"/>
</dbReference>
<evidence type="ECO:0000313" key="8">
    <source>
        <dbReference type="EMBL" id="GAV72490.1"/>
    </source>
</evidence>
<protein>
    <recommendedName>
        <fullName evidence="6">Protein FAR1-RELATED SEQUENCE</fullName>
    </recommendedName>
</protein>
<organism evidence="8 9">
    <name type="scientific">Cephalotus follicularis</name>
    <name type="common">Albany pitcher plant</name>
    <dbReference type="NCBI Taxonomy" id="3775"/>
    <lineage>
        <taxon>Eukaryota</taxon>
        <taxon>Viridiplantae</taxon>
        <taxon>Streptophyta</taxon>
        <taxon>Embryophyta</taxon>
        <taxon>Tracheophyta</taxon>
        <taxon>Spermatophyta</taxon>
        <taxon>Magnoliopsida</taxon>
        <taxon>eudicotyledons</taxon>
        <taxon>Gunneridae</taxon>
        <taxon>Pentapetalae</taxon>
        <taxon>rosids</taxon>
        <taxon>fabids</taxon>
        <taxon>Oxalidales</taxon>
        <taxon>Cephalotaceae</taxon>
        <taxon>Cephalotus</taxon>
    </lineage>
</organism>
<comment type="similarity">
    <text evidence="1 6">Belongs to the FHY3/FAR1 family.</text>
</comment>
<keyword evidence="2 6" id="KW-0479">Metal-binding</keyword>
<dbReference type="InterPro" id="IPR018289">
    <property type="entry name" value="MULE_transposase_dom"/>
</dbReference>
<evidence type="ECO:0000259" key="7">
    <source>
        <dbReference type="PROSITE" id="PS50966"/>
    </source>
</evidence>
<feature type="domain" description="SWIM-type" evidence="7">
    <location>
        <begin position="562"/>
        <end position="598"/>
    </location>
</feature>
<evidence type="ECO:0000256" key="6">
    <source>
        <dbReference type="RuleBase" id="RU367018"/>
    </source>
</evidence>
<proteinExistence type="inferred from homology"/>
<dbReference type="InterPro" id="IPR007527">
    <property type="entry name" value="Znf_SWIM"/>
</dbReference>
<dbReference type="Pfam" id="PF10551">
    <property type="entry name" value="MULE"/>
    <property type="match status" value="1"/>
</dbReference>
<keyword evidence="4 6" id="KW-0862">Zinc</keyword>
<keyword evidence="3 5" id="KW-0863">Zinc-finger</keyword>
<dbReference type="PANTHER" id="PTHR31669:SF279">
    <property type="entry name" value="PROTEIN FAR1-RELATED SEQUENCE"/>
    <property type="match status" value="1"/>
</dbReference>
<dbReference type="AlphaFoldDB" id="A0A1Q3BWX2"/>
<dbReference type="PROSITE" id="PS50966">
    <property type="entry name" value="ZF_SWIM"/>
    <property type="match status" value="1"/>
</dbReference>
<dbReference type="OrthoDB" id="2402896at2759"/>
<dbReference type="PANTHER" id="PTHR31669">
    <property type="entry name" value="PROTEIN FAR1-RELATED SEQUENCE 10-RELATED"/>
    <property type="match status" value="1"/>
</dbReference>
<dbReference type="Proteomes" id="UP000187406">
    <property type="component" value="Unassembled WGS sequence"/>
</dbReference>
<comment type="subcellular location">
    <subcellularLocation>
        <location evidence="6">Nucleus</location>
    </subcellularLocation>
</comment>
<dbReference type="GO" id="GO:0005634">
    <property type="term" value="C:nucleus"/>
    <property type="evidence" value="ECO:0007669"/>
    <property type="project" value="UniProtKB-SubCell"/>
</dbReference>
<evidence type="ECO:0000256" key="4">
    <source>
        <dbReference type="ARBA" id="ARBA00022833"/>
    </source>
</evidence>
<dbReference type="InParanoid" id="A0A1Q3BWX2"/>
<keyword evidence="6" id="KW-0539">Nucleus</keyword>
<evidence type="ECO:0000256" key="5">
    <source>
        <dbReference type="PROSITE-ProRule" id="PRU00325"/>
    </source>
</evidence>
<evidence type="ECO:0000256" key="3">
    <source>
        <dbReference type="ARBA" id="ARBA00022771"/>
    </source>
</evidence>
<dbReference type="GO" id="GO:0008270">
    <property type="term" value="F:zinc ion binding"/>
    <property type="evidence" value="ECO:0007669"/>
    <property type="project" value="UniProtKB-UniRule"/>
</dbReference>
<name>A0A1Q3BWX2_CEPFO</name>
<dbReference type="STRING" id="3775.A0A1Q3BWX2"/>
<accession>A0A1Q3BWX2</accession>
<dbReference type="InterPro" id="IPR031052">
    <property type="entry name" value="FHY3/FAR1"/>
</dbReference>
<dbReference type="InterPro" id="IPR006564">
    <property type="entry name" value="Znf_PMZ"/>
</dbReference>
<evidence type="ECO:0000313" key="9">
    <source>
        <dbReference type="Proteomes" id="UP000187406"/>
    </source>
</evidence>
<keyword evidence="9" id="KW-1185">Reference proteome</keyword>
<dbReference type="SMART" id="SM00575">
    <property type="entry name" value="ZnF_PMZ"/>
    <property type="match status" value="1"/>
</dbReference>
<comment type="function">
    <text evidence="6">Putative transcription activator involved in regulating light control of development.</text>
</comment>
<sequence>MNRDDDDLDCPHDVDMEVRFQTSNDLDLNVDQDCHSARVAHANASLSSDVDTDEDEVLKIGTEFESDEHAYRFYNKYASLVGFSVRKDWVNRSKIHGQVVSRKYTCSREGYRQKDKRDVNVKKHRKETRTGCLAHMIITRQPDGKYRVTHFEAKHNHDNLIPINALILPLRKELSDVQATEADVPDNSETRSNSALEDMDRRWGVQESLDSLAIDYDNYLQSERIRDLKKGEAGHLLHYFQRQHFENPSFFYALQLDIDDKVSNIFWADDDMVVDYDLFGDVVCLDTTCRTNKDFQPFVQFIGVNHHNQAVIFAAALLFDDTVESLKWLFHTFLGAVSGKKPKVILTDQDSAIVEAIYSVLPESDHRICIWQMYDNAIKHLCHVVKDIESFATDFRSCIYYHKDEEGFIHAWEALLEDYDLQQNEWLRWMFREKEKWGVVYGRNTFFVDMKTMHLGENLSNKFRSYLNSDQDLIQFFRHFERVLDEIRYKEIEADDEMSRCMPRLMGNVVLLRHASESYTPKAFEIFQREYEKCLNVVVKQCSPNGLLTEYKVNTFGQTREYTVTFNSSDDTVICECMKFQYVGFLCSHALKVLDQRNIKVVPSRYISKRWTKEARVGSVKETIELIEQENPKLGIARRYKVLCRRLLIISTRAAASEEAFQFASRKLDEVSEVVEKILTLNPEETVGINSGSTIADASESENAEVCLERNAVEDQDECNRVQGTKGKDSAFCKLRNVNERSYRTDIVQNVRSHSPTTVSGISSSPARYVTPEAATQNSAMLGLYNFEVSQVVQDMLQQPNLIMDQQPNFYTDQHDSPGHTQLLHEPLIPNTYHESVSDSIHLRQIQSSWYSLSWAKVTVEVISSFSFINVLCSL</sequence>
<comment type="caution">
    <text evidence="8">The sequence shown here is derived from an EMBL/GenBank/DDBJ whole genome shotgun (WGS) entry which is preliminary data.</text>
</comment>
<evidence type="ECO:0000256" key="1">
    <source>
        <dbReference type="ARBA" id="ARBA00005889"/>
    </source>
</evidence>
<gene>
    <name evidence="8" type="ORF">CFOL_v3_15978</name>
</gene>
<dbReference type="Pfam" id="PF03101">
    <property type="entry name" value="FAR1"/>
    <property type="match status" value="1"/>
</dbReference>
<dbReference type="GO" id="GO:0006355">
    <property type="term" value="P:regulation of DNA-templated transcription"/>
    <property type="evidence" value="ECO:0007669"/>
    <property type="project" value="UniProtKB-UniRule"/>
</dbReference>
<evidence type="ECO:0000256" key="2">
    <source>
        <dbReference type="ARBA" id="ARBA00022723"/>
    </source>
</evidence>